<dbReference type="OMA" id="DEHHFKA"/>
<dbReference type="PANTHER" id="PTHR13989">
    <property type="entry name" value="REPLICATION PROTEIN A-RELATED"/>
    <property type="match status" value="1"/>
</dbReference>
<dbReference type="Gene3D" id="1.10.10.10">
    <property type="entry name" value="Winged helix-like DNA-binding domain superfamily/Winged helix DNA-binding domain"/>
    <property type="match status" value="1"/>
</dbReference>
<evidence type="ECO:0000256" key="1">
    <source>
        <dbReference type="ARBA" id="ARBA00004123"/>
    </source>
</evidence>
<gene>
    <name evidence="7" type="ORF">EAG_07929</name>
</gene>
<name>E1ZXE4_CAMFO</name>
<dbReference type="Proteomes" id="UP000000311">
    <property type="component" value="Unassembled WGS sequence"/>
</dbReference>
<sequence>MWNESSTNFGGGFLDESTQGGTAKKSQDSDKSIAPVMIKHITSATGDGLQIAGKTVNTLTFVGVIRNIEQDTTKISFSIQDDTGTVTAVKWLEADKNPLESICTQINTYVRIYGLIRNQNNQQHVLIVRMFPLEDLNELTCHFMEVIYFILKAKKPAEESTLSNLPTTFDNTMSGMSSEQVAVLEVVRSANDSECGIEKRDILTRVPKHIIPRINEILEFLLCEGHIYTTSSEDFFKAT</sequence>
<evidence type="ECO:0000313" key="7">
    <source>
        <dbReference type="EMBL" id="EFN74121.1"/>
    </source>
</evidence>
<dbReference type="InterPro" id="IPR036390">
    <property type="entry name" value="WH_DNA-bd_sf"/>
</dbReference>
<dbReference type="EMBL" id="GL435038">
    <property type="protein sequence ID" value="EFN74121.1"/>
    <property type="molecule type" value="Genomic_DNA"/>
</dbReference>
<keyword evidence="3" id="KW-0238">DNA-binding</keyword>
<dbReference type="GO" id="GO:0003697">
    <property type="term" value="F:single-stranded DNA binding"/>
    <property type="evidence" value="ECO:0007669"/>
    <property type="project" value="TreeGrafter"/>
</dbReference>
<evidence type="ECO:0000259" key="6">
    <source>
        <dbReference type="Pfam" id="PF08784"/>
    </source>
</evidence>
<dbReference type="InterPro" id="IPR040260">
    <property type="entry name" value="RFA2-like"/>
</dbReference>
<dbReference type="GO" id="GO:0035861">
    <property type="term" value="C:site of double-strand break"/>
    <property type="evidence" value="ECO:0007669"/>
    <property type="project" value="TreeGrafter"/>
</dbReference>
<dbReference type="STRING" id="104421.E1ZXE4"/>
<dbReference type="CDD" id="cd04478">
    <property type="entry name" value="RPA2_DBD_D"/>
    <property type="match status" value="1"/>
</dbReference>
<dbReference type="InterPro" id="IPR012340">
    <property type="entry name" value="NA-bd_OB-fold"/>
</dbReference>
<dbReference type="KEGG" id="cfo:105253564"/>
<dbReference type="FunCoup" id="E1ZXE4">
    <property type="interactions" value="1143"/>
</dbReference>
<dbReference type="Pfam" id="PF08784">
    <property type="entry name" value="RPA_C"/>
    <property type="match status" value="1"/>
</dbReference>
<evidence type="ECO:0000256" key="4">
    <source>
        <dbReference type="ARBA" id="ARBA00023242"/>
    </source>
</evidence>
<dbReference type="GO" id="GO:0006289">
    <property type="term" value="P:nucleotide-excision repair"/>
    <property type="evidence" value="ECO:0007669"/>
    <property type="project" value="TreeGrafter"/>
</dbReference>
<comment type="subcellular location">
    <subcellularLocation>
        <location evidence="1">Nucleus</location>
    </subcellularLocation>
</comment>
<dbReference type="PANTHER" id="PTHR13989:SF16">
    <property type="entry name" value="REPLICATION PROTEIN A2"/>
    <property type="match status" value="1"/>
</dbReference>
<feature type="region of interest" description="Disordered" evidence="5">
    <location>
        <begin position="1"/>
        <end position="31"/>
    </location>
</feature>
<evidence type="ECO:0000256" key="2">
    <source>
        <dbReference type="ARBA" id="ARBA00007815"/>
    </source>
</evidence>
<dbReference type="GO" id="GO:0000724">
    <property type="term" value="P:double-strand break repair via homologous recombination"/>
    <property type="evidence" value="ECO:0007669"/>
    <property type="project" value="TreeGrafter"/>
</dbReference>
<feature type="domain" description="Replication protein A C-terminal" evidence="6">
    <location>
        <begin position="161"/>
        <end position="231"/>
    </location>
</feature>
<keyword evidence="4" id="KW-0539">Nucleus</keyword>
<evidence type="ECO:0000256" key="5">
    <source>
        <dbReference type="SAM" id="MobiDB-lite"/>
    </source>
</evidence>
<protein>
    <submittedName>
        <fullName evidence="7">Replication protein A 32 kDa subunit</fullName>
    </submittedName>
</protein>
<dbReference type="OrthoDB" id="25571at2759"/>
<dbReference type="SUPFAM" id="SSF46785">
    <property type="entry name" value="Winged helix' DNA-binding domain"/>
    <property type="match status" value="1"/>
</dbReference>
<dbReference type="InParanoid" id="E1ZXE4"/>
<dbReference type="AlphaFoldDB" id="E1ZXE4"/>
<keyword evidence="8" id="KW-1185">Reference proteome</keyword>
<dbReference type="Gene3D" id="2.40.50.140">
    <property type="entry name" value="Nucleic acid-binding proteins"/>
    <property type="match status" value="1"/>
</dbReference>
<dbReference type="GO" id="GO:0006260">
    <property type="term" value="P:DNA replication"/>
    <property type="evidence" value="ECO:0007669"/>
    <property type="project" value="TreeGrafter"/>
</dbReference>
<dbReference type="InterPro" id="IPR014892">
    <property type="entry name" value="RPA_C"/>
</dbReference>
<comment type="similarity">
    <text evidence="2">Belongs to the replication factor A protein 2 family.</text>
</comment>
<evidence type="ECO:0000256" key="3">
    <source>
        <dbReference type="ARBA" id="ARBA00023125"/>
    </source>
</evidence>
<accession>E1ZXE4</accession>
<organism evidence="8">
    <name type="scientific">Camponotus floridanus</name>
    <name type="common">Florida carpenter ant</name>
    <dbReference type="NCBI Taxonomy" id="104421"/>
    <lineage>
        <taxon>Eukaryota</taxon>
        <taxon>Metazoa</taxon>
        <taxon>Ecdysozoa</taxon>
        <taxon>Arthropoda</taxon>
        <taxon>Hexapoda</taxon>
        <taxon>Insecta</taxon>
        <taxon>Pterygota</taxon>
        <taxon>Neoptera</taxon>
        <taxon>Endopterygota</taxon>
        <taxon>Hymenoptera</taxon>
        <taxon>Apocrita</taxon>
        <taxon>Aculeata</taxon>
        <taxon>Formicoidea</taxon>
        <taxon>Formicidae</taxon>
        <taxon>Formicinae</taxon>
        <taxon>Camponotus</taxon>
    </lineage>
</organism>
<dbReference type="GO" id="GO:0005662">
    <property type="term" value="C:DNA replication factor A complex"/>
    <property type="evidence" value="ECO:0007669"/>
    <property type="project" value="TreeGrafter"/>
</dbReference>
<proteinExistence type="inferred from homology"/>
<evidence type="ECO:0000313" key="8">
    <source>
        <dbReference type="Proteomes" id="UP000000311"/>
    </source>
</evidence>
<dbReference type="InterPro" id="IPR036388">
    <property type="entry name" value="WH-like_DNA-bd_sf"/>
</dbReference>
<dbReference type="SUPFAM" id="SSF50249">
    <property type="entry name" value="Nucleic acid-binding proteins"/>
    <property type="match status" value="1"/>
</dbReference>
<dbReference type="GO" id="GO:0000781">
    <property type="term" value="C:chromosome, telomeric region"/>
    <property type="evidence" value="ECO:0007669"/>
    <property type="project" value="TreeGrafter"/>
</dbReference>
<reference evidence="7 8" key="1">
    <citation type="journal article" date="2010" name="Science">
        <title>Genomic comparison of the ants Camponotus floridanus and Harpegnathos saltator.</title>
        <authorList>
            <person name="Bonasio R."/>
            <person name="Zhang G."/>
            <person name="Ye C."/>
            <person name="Mutti N.S."/>
            <person name="Fang X."/>
            <person name="Qin N."/>
            <person name="Donahue G."/>
            <person name="Yang P."/>
            <person name="Li Q."/>
            <person name="Li C."/>
            <person name="Zhang P."/>
            <person name="Huang Z."/>
            <person name="Berger S.L."/>
            <person name="Reinberg D."/>
            <person name="Wang J."/>
            <person name="Liebig J."/>
        </authorList>
    </citation>
    <scope>NUCLEOTIDE SEQUENCE [LARGE SCALE GENOMIC DNA]</scope>
    <source>
        <strain evidence="8">C129</strain>
    </source>
</reference>